<feature type="compositionally biased region" description="Polar residues" evidence="1">
    <location>
        <begin position="168"/>
        <end position="192"/>
    </location>
</feature>
<feature type="region of interest" description="Disordered" evidence="1">
    <location>
        <begin position="324"/>
        <end position="373"/>
    </location>
</feature>
<feature type="compositionally biased region" description="Basic and acidic residues" evidence="1">
    <location>
        <begin position="251"/>
        <end position="264"/>
    </location>
</feature>
<comment type="caution">
    <text evidence="3">The sequence shown here is derived from an EMBL/GenBank/DDBJ whole genome shotgun (WGS) entry which is preliminary data.</text>
</comment>
<proteinExistence type="predicted"/>
<reference evidence="3 4" key="2">
    <citation type="journal article" date="2019" name="Plant Biotechnol. J.">
        <title>The red bayberry genome and genetic basis of sex determination.</title>
        <authorList>
            <person name="Jia H.M."/>
            <person name="Jia H.J."/>
            <person name="Cai Q.L."/>
            <person name="Wang Y."/>
            <person name="Zhao H.B."/>
            <person name="Yang W.F."/>
            <person name="Wang G.Y."/>
            <person name="Li Y.H."/>
            <person name="Zhan D.L."/>
            <person name="Shen Y.T."/>
            <person name="Niu Q.F."/>
            <person name="Chang L."/>
            <person name="Qiu J."/>
            <person name="Zhao L."/>
            <person name="Xie H.B."/>
            <person name="Fu W.Y."/>
            <person name="Jin J."/>
            <person name="Li X.W."/>
            <person name="Jiao Y."/>
            <person name="Zhou C.C."/>
            <person name="Tu T."/>
            <person name="Chai C.Y."/>
            <person name="Gao J.L."/>
            <person name="Fan L.J."/>
            <person name="van de Weg E."/>
            <person name="Wang J.Y."/>
            <person name="Gao Z.S."/>
        </authorList>
    </citation>
    <scope>NUCLEOTIDE SEQUENCE [LARGE SCALE GENOMIC DNA]</scope>
    <source>
        <tissue evidence="3">Leaves</tissue>
    </source>
</reference>
<dbReference type="EMBL" id="RXIC02000019">
    <property type="protein sequence ID" value="KAB1225840.1"/>
    <property type="molecule type" value="Genomic_DNA"/>
</dbReference>
<organism evidence="3 4">
    <name type="scientific">Morella rubra</name>
    <name type="common">Chinese bayberry</name>
    <dbReference type="NCBI Taxonomy" id="262757"/>
    <lineage>
        <taxon>Eukaryota</taxon>
        <taxon>Viridiplantae</taxon>
        <taxon>Streptophyta</taxon>
        <taxon>Embryophyta</taxon>
        <taxon>Tracheophyta</taxon>
        <taxon>Spermatophyta</taxon>
        <taxon>Magnoliopsida</taxon>
        <taxon>eudicotyledons</taxon>
        <taxon>Gunneridae</taxon>
        <taxon>Pentapetalae</taxon>
        <taxon>rosids</taxon>
        <taxon>fabids</taxon>
        <taxon>Fagales</taxon>
        <taxon>Myricaceae</taxon>
        <taxon>Morella</taxon>
    </lineage>
</organism>
<evidence type="ECO:0000313" key="4">
    <source>
        <dbReference type="Proteomes" id="UP000516437"/>
    </source>
</evidence>
<dbReference type="Proteomes" id="UP000516437">
    <property type="component" value="Chromosome 1"/>
</dbReference>
<keyword evidence="4" id="KW-1185">Reference proteome</keyword>
<reference evidence="3" key="1">
    <citation type="submission" date="2018-07" db="EMBL/GenBank/DDBJ databases">
        <authorList>
            <person name="Gao Z.-S."/>
            <person name="Jia H.-M."/>
            <person name="Jia H.-J."/>
            <person name="Cai Q.-L."/>
            <person name="Wang Y."/>
            <person name="Zhao H.-B."/>
        </authorList>
    </citation>
    <scope>NUCLEOTIDE SEQUENCE</scope>
    <source>
        <tissue evidence="3">Leaves</tissue>
    </source>
</reference>
<name>A0A6A1WSR4_9ROSI</name>
<accession>A0A6A1WSR4</accession>
<dbReference type="OrthoDB" id="9909019at2759"/>
<protein>
    <submittedName>
        <fullName evidence="3">Uncharacterized protein</fullName>
    </submittedName>
</protein>
<evidence type="ECO:0000256" key="1">
    <source>
        <dbReference type="SAM" id="MobiDB-lite"/>
    </source>
</evidence>
<feature type="compositionally biased region" description="Polar residues" evidence="1">
    <location>
        <begin position="237"/>
        <end position="250"/>
    </location>
</feature>
<gene>
    <name evidence="3" type="ORF">CJ030_MR1G005235</name>
    <name evidence="2" type="ORF">CJ030_MR1G005236</name>
</gene>
<dbReference type="EMBL" id="RXIC02000019">
    <property type="protein sequence ID" value="KAB1225839.1"/>
    <property type="molecule type" value="Genomic_DNA"/>
</dbReference>
<evidence type="ECO:0000313" key="3">
    <source>
        <dbReference type="EMBL" id="KAB1225840.1"/>
    </source>
</evidence>
<feature type="compositionally biased region" description="Polar residues" evidence="1">
    <location>
        <begin position="35"/>
        <end position="48"/>
    </location>
</feature>
<dbReference type="AlphaFoldDB" id="A0A6A1WSR4"/>
<sequence>MILIRKGITTYEYVVAMRTQSEPPGPSLEGGDPQSLGSSPTGSAVTAVSGKSSLGMGLQYKGTWCTPPRIFMEHQDEIIPHLEPGRLPSTVDPDAVQSSDMAKKLPQRPVRISAWKLAQLDSNEAIKAGAKARASSSVLRPINSRHHPYDGDRLSSSNVSGRSSPISTDQVFHNRNARSGTSRLSPSKSSYPPSRASKEDIEASHYSMSNLSSPQLSNITPSPLEVQTARGDHFNPIYQSSSNQSPLSTRGSERSENAVREHVSRMPMRNNNLGLAETTRASVFWDQEAGRFVSSSSRGVGPELSYTGQSIFFGGPVVNEQLTRGTNRNSVAGGLDRGSASSYYQQGRSQRGGQLPVFVPSDSRPSQFSSSLP</sequence>
<feature type="compositionally biased region" description="Low complexity" evidence="1">
    <location>
        <begin position="338"/>
        <end position="373"/>
    </location>
</feature>
<evidence type="ECO:0000313" key="2">
    <source>
        <dbReference type="EMBL" id="KAB1225839.1"/>
    </source>
</evidence>
<feature type="compositionally biased region" description="Low complexity" evidence="1">
    <location>
        <begin position="155"/>
        <end position="167"/>
    </location>
</feature>
<reference evidence="3" key="3">
    <citation type="submission" date="2019-09" db="EMBL/GenBank/DDBJ databases">
        <authorList>
            <person name="Gao Z."/>
        </authorList>
    </citation>
    <scope>NUCLEOTIDE SEQUENCE</scope>
    <source>
        <tissue evidence="3">Leaves</tissue>
    </source>
</reference>
<feature type="region of interest" description="Disordered" evidence="1">
    <location>
        <begin position="20"/>
        <end position="48"/>
    </location>
</feature>
<feature type="region of interest" description="Disordered" evidence="1">
    <location>
        <begin position="131"/>
        <end position="201"/>
    </location>
</feature>
<feature type="region of interest" description="Disordered" evidence="1">
    <location>
        <begin position="234"/>
        <end position="265"/>
    </location>
</feature>